<proteinExistence type="inferred from homology"/>
<comment type="caution">
    <text evidence="11">The sequence shown here is derived from an EMBL/GenBank/DDBJ whole genome shotgun (WGS) entry which is preliminary data.</text>
</comment>
<keyword evidence="5 9" id="KW-0862">Zinc</keyword>
<dbReference type="Gene3D" id="3.40.1050.10">
    <property type="entry name" value="Carbonic anhydrase"/>
    <property type="match status" value="1"/>
</dbReference>
<sequence>MLHPTRPLSNKLRFGSVLTYTRNMLGGDNQDSSVAICQVIQNNKDWVAEMQAKNPKYFTNLAKGQSPKLLWIGCSDSRMAVDVLTQTNPGDIFIHRNIANRIPSEDLNVLSVIEYAVKHLKVEHVIVAGHTSCGGVKTALSNASVGILDHWLRPIKDLYIANEEELNELPENERIDRLGELNVIQGVRTVSKLPVVHEAWKEGRELRIHGWMLQLHSGLLKDLDVSVASPKQVESIFKLSTGAH</sequence>
<evidence type="ECO:0000313" key="12">
    <source>
        <dbReference type="Proteomes" id="UP001151516"/>
    </source>
</evidence>
<dbReference type="PROSITE" id="PS00705">
    <property type="entry name" value="PROK_CO2_ANHYDRASE_2"/>
    <property type="match status" value="1"/>
</dbReference>
<evidence type="ECO:0000256" key="3">
    <source>
        <dbReference type="ARBA" id="ARBA00014628"/>
    </source>
</evidence>
<dbReference type="EC" id="4.2.1.1" evidence="2 10"/>
<comment type="catalytic activity">
    <reaction evidence="8 10">
        <text>hydrogencarbonate + H(+) = CO2 + H2O</text>
        <dbReference type="Rhea" id="RHEA:10748"/>
        <dbReference type="ChEBI" id="CHEBI:15377"/>
        <dbReference type="ChEBI" id="CHEBI:15378"/>
        <dbReference type="ChEBI" id="CHEBI:16526"/>
        <dbReference type="ChEBI" id="CHEBI:17544"/>
        <dbReference type="EC" id="4.2.1.1"/>
    </reaction>
</comment>
<dbReference type="PANTHER" id="PTHR11002:SF76">
    <property type="entry name" value="CARBONIC ANHYDRASE"/>
    <property type="match status" value="1"/>
</dbReference>
<feature type="binding site" evidence="9">
    <location>
        <position position="76"/>
    </location>
    <ligand>
        <name>Zn(2+)</name>
        <dbReference type="ChEBI" id="CHEBI:29105"/>
    </ligand>
</feature>
<evidence type="ECO:0000313" key="11">
    <source>
        <dbReference type="EMBL" id="KAJ2683001.1"/>
    </source>
</evidence>
<dbReference type="GO" id="GO:0015976">
    <property type="term" value="P:carbon utilization"/>
    <property type="evidence" value="ECO:0007669"/>
    <property type="project" value="InterPro"/>
</dbReference>
<keyword evidence="6 10" id="KW-0456">Lyase</keyword>
<dbReference type="PANTHER" id="PTHR11002">
    <property type="entry name" value="CARBONIC ANHYDRASE"/>
    <property type="match status" value="1"/>
</dbReference>
<evidence type="ECO:0000256" key="4">
    <source>
        <dbReference type="ARBA" id="ARBA00022723"/>
    </source>
</evidence>
<evidence type="ECO:0000256" key="6">
    <source>
        <dbReference type="ARBA" id="ARBA00023239"/>
    </source>
</evidence>
<dbReference type="GO" id="GO:0004089">
    <property type="term" value="F:carbonate dehydratase activity"/>
    <property type="evidence" value="ECO:0007669"/>
    <property type="project" value="UniProtKB-UniRule"/>
</dbReference>
<dbReference type="SMART" id="SM00947">
    <property type="entry name" value="Pro_CA"/>
    <property type="match status" value="1"/>
</dbReference>
<feature type="binding site" evidence="9">
    <location>
        <position position="130"/>
    </location>
    <ligand>
        <name>Zn(2+)</name>
        <dbReference type="ChEBI" id="CHEBI:29105"/>
    </ligand>
</feature>
<accession>A0A9W8L0G3</accession>
<gene>
    <name evidence="11" type="ORF">IWW39_005740</name>
</gene>
<name>A0A9W8L0G3_9FUNG</name>
<dbReference type="EMBL" id="JANBTX010000336">
    <property type="protein sequence ID" value="KAJ2683001.1"/>
    <property type="molecule type" value="Genomic_DNA"/>
</dbReference>
<comment type="function">
    <text evidence="10">Reversible hydration of carbon dioxide.</text>
</comment>
<evidence type="ECO:0000256" key="2">
    <source>
        <dbReference type="ARBA" id="ARBA00012925"/>
    </source>
</evidence>
<dbReference type="OrthoDB" id="10248475at2759"/>
<comment type="similarity">
    <text evidence="1 10">Belongs to the beta-class carbonic anhydrase family.</text>
</comment>
<evidence type="ECO:0000256" key="1">
    <source>
        <dbReference type="ARBA" id="ARBA00006217"/>
    </source>
</evidence>
<dbReference type="GO" id="GO:0071244">
    <property type="term" value="P:cellular response to carbon dioxide"/>
    <property type="evidence" value="ECO:0007669"/>
    <property type="project" value="TreeGrafter"/>
</dbReference>
<feature type="binding site" evidence="9">
    <location>
        <position position="74"/>
    </location>
    <ligand>
        <name>Zn(2+)</name>
        <dbReference type="ChEBI" id="CHEBI:29105"/>
    </ligand>
</feature>
<organism evidence="11 12">
    <name type="scientific">Coemansia spiralis</name>
    <dbReference type="NCBI Taxonomy" id="417178"/>
    <lineage>
        <taxon>Eukaryota</taxon>
        <taxon>Fungi</taxon>
        <taxon>Fungi incertae sedis</taxon>
        <taxon>Zoopagomycota</taxon>
        <taxon>Kickxellomycotina</taxon>
        <taxon>Kickxellomycetes</taxon>
        <taxon>Kickxellales</taxon>
        <taxon>Kickxellaceae</taxon>
        <taxon>Coemansia</taxon>
    </lineage>
</organism>
<evidence type="ECO:0000256" key="9">
    <source>
        <dbReference type="PIRSR" id="PIRSR601765-1"/>
    </source>
</evidence>
<dbReference type="InterPro" id="IPR001765">
    <property type="entry name" value="Carbonic_anhydrase"/>
</dbReference>
<dbReference type="CDD" id="cd00883">
    <property type="entry name" value="beta_CA_cladeA"/>
    <property type="match status" value="1"/>
</dbReference>
<reference evidence="11" key="1">
    <citation type="submission" date="2022-07" db="EMBL/GenBank/DDBJ databases">
        <title>Phylogenomic reconstructions and comparative analyses of Kickxellomycotina fungi.</title>
        <authorList>
            <person name="Reynolds N.K."/>
            <person name="Stajich J.E."/>
            <person name="Barry K."/>
            <person name="Grigoriev I.V."/>
            <person name="Crous P."/>
            <person name="Smith M.E."/>
        </authorList>
    </citation>
    <scope>NUCLEOTIDE SEQUENCE</scope>
    <source>
        <strain evidence="11">CBS 109367</strain>
    </source>
</reference>
<dbReference type="InterPro" id="IPR015892">
    <property type="entry name" value="Carbonic_anhydrase_CS"/>
</dbReference>
<keyword evidence="4 9" id="KW-0479">Metal-binding</keyword>
<evidence type="ECO:0000256" key="8">
    <source>
        <dbReference type="ARBA" id="ARBA00048348"/>
    </source>
</evidence>
<keyword evidence="12" id="KW-1185">Reference proteome</keyword>
<protein>
    <recommendedName>
        <fullName evidence="3 10">Carbonic anhydrase</fullName>
        <ecNumber evidence="2 10">4.2.1.1</ecNumber>
    </recommendedName>
    <alternativeName>
        <fullName evidence="7 10">Carbonate dehydratase</fullName>
    </alternativeName>
</protein>
<dbReference type="AlphaFoldDB" id="A0A9W8L0G3"/>
<evidence type="ECO:0000256" key="10">
    <source>
        <dbReference type="RuleBase" id="RU003956"/>
    </source>
</evidence>
<dbReference type="SUPFAM" id="SSF53056">
    <property type="entry name" value="beta-carbonic anhydrase, cab"/>
    <property type="match status" value="1"/>
</dbReference>
<dbReference type="InterPro" id="IPR036874">
    <property type="entry name" value="Carbonic_anhydrase_sf"/>
</dbReference>
<evidence type="ECO:0000256" key="5">
    <source>
        <dbReference type="ARBA" id="ARBA00022833"/>
    </source>
</evidence>
<dbReference type="GO" id="GO:0008270">
    <property type="term" value="F:zinc ion binding"/>
    <property type="evidence" value="ECO:0007669"/>
    <property type="project" value="UniProtKB-UniRule"/>
</dbReference>
<dbReference type="Pfam" id="PF00484">
    <property type="entry name" value="Pro_CA"/>
    <property type="match status" value="1"/>
</dbReference>
<evidence type="ECO:0000256" key="7">
    <source>
        <dbReference type="ARBA" id="ARBA00031969"/>
    </source>
</evidence>
<dbReference type="FunFam" id="3.40.1050.10:FF:000001">
    <property type="entry name" value="Carbonic anhydrase"/>
    <property type="match status" value="1"/>
</dbReference>
<comment type="cofactor">
    <cofactor evidence="9">
        <name>Zn(2+)</name>
        <dbReference type="ChEBI" id="CHEBI:29105"/>
    </cofactor>
    <text evidence="9">Binds 1 zinc ion per subunit.</text>
</comment>
<dbReference type="Proteomes" id="UP001151516">
    <property type="component" value="Unassembled WGS sequence"/>
</dbReference>
<dbReference type="GO" id="GO:0034599">
    <property type="term" value="P:cellular response to oxidative stress"/>
    <property type="evidence" value="ECO:0007669"/>
    <property type="project" value="TreeGrafter"/>
</dbReference>
<feature type="binding site" evidence="9">
    <location>
        <position position="133"/>
    </location>
    <ligand>
        <name>Zn(2+)</name>
        <dbReference type="ChEBI" id="CHEBI:29105"/>
    </ligand>
</feature>